<dbReference type="PANTHER" id="PTHR22884">
    <property type="entry name" value="SET DOMAIN PROTEINS"/>
    <property type="match status" value="1"/>
</dbReference>
<evidence type="ECO:0000259" key="16">
    <source>
        <dbReference type="PROSITE" id="PS50280"/>
    </source>
</evidence>
<dbReference type="InterPro" id="IPR050777">
    <property type="entry name" value="SET2_Histone-Lys_MeTrsfase"/>
</dbReference>
<dbReference type="InterPro" id="IPR046341">
    <property type="entry name" value="SET_dom_sf"/>
</dbReference>
<dbReference type="Pfam" id="PF08236">
    <property type="entry name" value="SRI"/>
    <property type="match status" value="1"/>
</dbReference>
<evidence type="ECO:0000256" key="9">
    <source>
        <dbReference type="ARBA" id="ARBA00022691"/>
    </source>
</evidence>
<dbReference type="PROSITE" id="PS51568">
    <property type="entry name" value="SAM_MT43_SET2_1"/>
    <property type="match status" value="1"/>
</dbReference>
<dbReference type="SMART" id="SM00317">
    <property type="entry name" value="SET"/>
    <property type="match status" value="1"/>
</dbReference>
<evidence type="ECO:0000256" key="5">
    <source>
        <dbReference type="ARBA" id="ARBA00022454"/>
    </source>
</evidence>
<dbReference type="SMART" id="SM00570">
    <property type="entry name" value="AWS"/>
    <property type="match status" value="1"/>
</dbReference>
<keyword evidence="5" id="KW-0158">Chromosome</keyword>
<comment type="catalytic activity">
    <reaction evidence="14">
        <text>L-lysyl(36)-[histone H3] + 3 S-adenosyl-L-methionine = N(6),N(6),N(6)-trimethyl-L-lysyl(36)-[histone H3] + 3 S-adenosyl-L-homocysteine + 3 H(+)</text>
        <dbReference type="Rhea" id="RHEA:60324"/>
        <dbReference type="Rhea" id="RHEA-COMP:9785"/>
        <dbReference type="Rhea" id="RHEA-COMP:15536"/>
        <dbReference type="ChEBI" id="CHEBI:15378"/>
        <dbReference type="ChEBI" id="CHEBI:29969"/>
        <dbReference type="ChEBI" id="CHEBI:57856"/>
        <dbReference type="ChEBI" id="CHEBI:59789"/>
        <dbReference type="ChEBI" id="CHEBI:61961"/>
        <dbReference type="EC" id="2.1.1.359"/>
    </reaction>
</comment>
<keyword evidence="11" id="KW-0804">Transcription</keyword>
<feature type="compositionally biased region" description="Basic and acidic residues" evidence="15">
    <location>
        <begin position="656"/>
        <end position="694"/>
    </location>
</feature>
<evidence type="ECO:0000256" key="10">
    <source>
        <dbReference type="ARBA" id="ARBA00023015"/>
    </source>
</evidence>
<dbReference type="GO" id="GO:0005694">
    <property type="term" value="C:chromosome"/>
    <property type="evidence" value="ECO:0007669"/>
    <property type="project" value="UniProtKB-SubCell"/>
</dbReference>
<dbReference type="SMART" id="SM00508">
    <property type="entry name" value="PostSET"/>
    <property type="match status" value="1"/>
</dbReference>
<keyword evidence="12" id="KW-0539">Nucleus</keyword>
<keyword evidence="7" id="KW-0489">Methyltransferase</keyword>
<dbReference type="GO" id="GO:0006355">
    <property type="term" value="P:regulation of DNA-templated transcription"/>
    <property type="evidence" value="ECO:0007669"/>
    <property type="project" value="InterPro"/>
</dbReference>
<gene>
    <name evidence="19" type="ORF">Clacol_003590</name>
</gene>
<dbReference type="EC" id="2.1.1.359" evidence="3"/>
<evidence type="ECO:0000256" key="12">
    <source>
        <dbReference type="ARBA" id="ARBA00023242"/>
    </source>
</evidence>
<evidence type="ECO:0000256" key="7">
    <source>
        <dbReference type="ARBA" id="ARBA00022603"/>
    </source>
</evidence>
<dbReference type="AlphaFoldDB" id="A0AAV5A839"/>
<feature type="domain" description="AWS" evidence="18">
    <location>
        <begin position="74"/>
        <end position="129"/>
    </location>
</feature>
<dbReference type="GO" id="GO:0032259">
    <property type="term" value="P:methylation"/>
    <property type="evidence" value="ECO:0007669"/>
    <property type="project" value="UniProtKB-KW"/>
</dbReference>
<dbReference type="Pfam" id="PF00856">
    <property type="entry name" value="SET"/>
    <property type="match status" value="1"/>
</dbReference>
<dbReference type="Pfam" id="PF17907">
    <property type="entry name" value="AWS"/>
    <property type="match status" value="1"/>
</dbReference>
<comment type="caution">
    <text evidence="19">The sequence shown here is derived from an EMBL/GenBank/DDBJ whole genome shotgun (WGS) entry which is preliminary data.</text>
</comment>
<evidence type="ECO:0000256" key="1">
    <source>
        <dbReference type="ARBA" id="ARBA00004123"/>
    </source>
</evidence>
<dbReference type="InterPro" id="IPR044437">
    <property type="entry name" value="SETD2/Set2_SET"/>
</dbReference>
<evidence type="ECO:0000256" key="11">
    <source>
        <dbReference type="ARBA" id="ARBA00023163"/>
    </source>
</evidence>
<keyword evidence="8" id="KW-0808">Transferase</keyword>
<dbReference type="GO" id="GO:0140955">
    <property type="term" value="F:histone H3K36 trimethyltransferase activity"/>
    <property type="evidence" value="ECO:0007669"/>
    <property type="project" value="UniProtKB-EC"/>
</dbReference>
<dbReference type="CDD" id="cd19172">
    <property type="entry name" value="SET_SETD2"/>
    <property type="match status" value="1"/>
</dbReference>
<dbReference type="InterPro" id="IPR025788">
    <property type="entry name" value="Set2_fungi"/>
</dbReference>
<feature type="domain" description="Post-SET" evidence="17">
    <location>
        <begin position="255"/>
        <end position="271"/>
    </location>
</feature>
<dbReference type="SUPFAM" id="SSF82199">
    <property type="entry name" value="SET domain"/>
    <property type="match status" value="1"/>
</dbReference>
<dbReference type="Proteomes" id="UP001050691">
    <property type="component" value="Unassembled WGS sequence"/>
</dbReference>
<evidence type="ECO:0000313" key="20">
    <source>
        <dbReference type="Proteomes" id="UP001050691"/>
    </source>
</evidence>
<feature type="compositionally biased region" description="Acidic residues" evidence="15">
    <location>
        <begin position="696"/>
        <end position="733"/>
    </location>
</feature>
<name>A0AAV5A839_9AGAM</name>
<evidence type="ECO:0000256" key="6">
    <source>
        <dbReference type="ARBA" id="ARBA00022491"/>
    </source>
</evidence>
<dbReference type="GO" id="GO:0005634">
    <property type="term" value="C:nucleus"/>
    <property type="evidence" value="ECO:0007669"/>
    <property type="project" value="UniProtKB-SubCell"/>
</dbReference>
<dbReference type="EMBL" id="BPWL01000004">
    <property type="protein sequence ID" value="GJJ09368.1"/>
    <property type="molecule type" value="Genomic_DNA"/>
</dbReference>
<keyword evidence="10" id="KW-0805">Transcription regulation</keyword>
<dbReference type="InterPro" id="IPR006560">
    <property type="entry name" value="AWS_dom"/>
</dbReference>
<dbReference type="Gene3D" id="2.170.270.10">
    <property type="entry name" value="SET domain"/>
    <property type="match status" value="1"/>
</dbReference>
<comment type="subcellular location">
    <subcellularLocation>
        <location evidence="2">Chromosome</location>
    </subcellularLocation>
    <subcellularLocation>
        <location evidence="1">Nucleus</location>
    </subcellularLocation>
</comment>
<evidence type="ECO:0000256" key="13">
    <source>
        <dbReference type="ARBA" id="ARBA00030091"/>
    </source>
</evidence>
<evidence type="ECO:0000256" key="15">
    <source>
        <dbReference type="SAM" id="MobiDB-lite"/>
    </source>
</evidence>
<feature type="region of interest" description="Disordered" evidence="15">
    <location>
        <begin position="651"/>
        <end position="733"/>
    </location>
</feature>
<dbReference type="Gene3D" id="1.10.1740.100">
    <property type="entry name" value="Set2, Rpb1 interacting domain"/>
    <property type="match status" value="1"/>
</dbReference>
<dbReference type="PROSITE" id="PS51215">
    <property type="entry name" value="AWS"/>
    <property type="match status" value="1"/>
</dbReference>
<proteinExistence type="predicted"/>
<evidence type="ECO:0000313" key="19">
    <source>
        <dbReference type="EMBL" id="GJJ09368.1"/>
    </source>
</evidence>
<evidence type="ECO:0000256" key="8">
    <source>
        <dbReference type="ARBA" id="ARBA00022679"/>
    </source>
</evidence>
<feature type="region of interest" description="Disordered" evidence="15">
    <location>
        <begin position="1"/>
        <end position="37"/>
    </location>
</feature>
<keyword evidence="6" id="KW-0678">Repressor</keyword>
<feature type="region of interest" description="Disordered" evidence="15">
    <location>
        <begin position="540"/>
        <end position="565"/>
    </location>
</feature>
<evidence type="ECO:0000256" key="4">
    <source>
        <dbReference type="ARBA" id="ARBA00018028"/>
    </source>
</evidence>
<evidence type="ECO:0000256" key="2">
    <source>
        <dbReference type="ARBA" id="ARBA00004286"/>
    </source>
</evidence>
<dbReference type="InterPro" id="IPR013257">
    <property type="entry name" value="SRI"/>
</dbReference>
<sequence length="733" mass="82535">MQDVVVKTKSERISPPLSSLDSLSTPSTPTPRPTGGPQLIGHLSRAEEVALKTFTQISDNVYQYRTLGLSRQADEGFTCDCTYEPGIDEPYIACGEGSDCINRLTQVECLEDDCHCRSYCQNQRFQKKQYTPFHIVQTEMKGFGLRAAVDIPKDAFIYEYIGEVVSHPSFAKRMREYAEEGIRHFYFMMLQKDEYIDATKKGDIGRFANHSCNPNCFVAKWTVGKKVRMGIFAKRKIKKDEELTFNYNVDRYGHDPQPCYCGEPQCVGVIGGKTQTDIAAMDDIVLDALGMTDDVELLGLKGNKKKKGKKLDEDFTPVLKPLVEKDVVKVLQALRQTSNRKLLVKLLTRIKKTEDQVPLRQLMRLRGLSVMSTILQDHVTDMEISTLVVESLFSWPLISRNKVADSRVEVPLRQLISSENETIRGLSEKLLKHWEPLELTYRIPKRVTKSEENGDGKATLIVMPPSEEERPAKRIRFGEQDTAATLAIKPLGFSNTTFVRGSFTPSSMTYTNTLESRSTKPSKKDLAAIIAAATVAAANVASSSTPPTLPEDESKQSSKPKKISAAKLKATKEQRLLKLVGPVVVKCMSKYQTQFEHDTFKKHAKTLTHLIAEKEKKSSSYEKSKLDSLSDEKKDKIKKFVKEYVSKLIKRKGKLKEKDGRTSSTQERQEKFGGHDDATNKEENADGDDDHPNSPEDFDMEDGSPENEDDIDISIEIEGDKDENLGLEEEEEP</sequence>
<keyword evidence="9" id="KW-0949">S-adenosyl-L-methionine</keyword>
<dbReference type="InterPro" id="IPR001214">
    <property type="entry name" value="SET_dom"/>
</dbReference>
<organism evidence="19 20">
    <name type="scientific">Clathrus columnatus</name>
    <dbReference type="NCBI Taxonomy" id="1419009"/>
    <lineage>
        <taxon>Eukaryota</taxon>
        <taxon>Fungi</taxon>
        <taxon>Dikarya</taxon>
        <taxon>Basidiomycota</taxon>
        <taxon>Agaricomycotina</taxon>
        <taxon>Agaricomycetes</taxon>
        <taxon>Phallomycetidae</taxon>
        <taxon>Phallales</taxon>
        <taxon>Clathraceae</taxon>
        <taxon>Clathrus</taxon>
    </lineage>
</organism>
<reference evidence="19" key="1">
    <citation type="submission" date="2021-10" db="EMBL/GenBank/DDBJ databases">
        <title>De novo Genome Assembly of Clathrus columnatus (Basidiomycota, Fungi) Using Illumina and Nanopore Sequence Data.</title>
        <authorList>
            <person name="Ogiso-Tanaka E."/>
            <person name="Itagaki H."/>
            <person name="Hosoya T."/>
            <person name="Hosaka K."/>
        </authorList>
    </citation>
    <scope>NUCLEOTIDE SEQUENCE</scope>
    <source>
        <strain evidence="19">MO-923</strain>
    </source>
</reference>
<evidence type="ECO:0000256" key="14">
    <source>
        <dbReference type="ARBA" id="ARBA00047545"/>
    </source>
</evidence>
<dbReference type="PROSITE" id="PS50868">
    <property type="entry name" value="POST_SET"/>
    <property type="match status" value="1"/>
</dbReference>
<feature type="compositionally biased region" description="Basic and acidic residues" evidence="15">
    <location>
        <begin position="1"/>
        <end position="12"/>
    </location>
</feature>
<accession>A0AAV5A839</accession>
<evidence type="ECO:0000256" key="3">
    <source>
        <dbReference type="ARBA" id="ARBA00012178"/>
    </source>
</evidence>
<evidence type="ECO:0000259" key="18">
    <source>
        <dbReference type="PROSITE" id="PS51215"/>
    </source>
</evidence>
<feature type="compositionally biased region" description="Low complexity" evidence="15">
    <location>
        <begin position="14"/>
        <end position="27"/>
    </location>
</feature>
<dbReference type="InterPro" id="IPR003616">
    <property type="entry name" value="Post-SET_dom"/>
</dbReference>
<dbReference type="PROSITE" id="PS50280">
    <property type="entry name" value="SET"/>
    <property type="match status" value="1"/>
</dbReference>
<feature type="domain" description="SET" evidence="16">
    <location>
        <begin position="131"/>
        <end position="248"/>
    </location>
</feature>
<dbReference type="InterPro" id="IPR038190">
    <property type="entry name" value="SRI_sf"/>
</dbReference>
<keyword evidence="20" id="KW-1185">Reference proteome</keyword>
<evidence type="ECO:0000259" key="17">
    <source>
        <dbReference type="PROSITE" id="PS50868"/>
    </source>
</evidence>
<protein>
    <recommendedName>
        <fullName evidence="4">Histone-lysine N-methyltransferase, H3 lysine-36 specific</fullName>
        <ecNumber evidence="3">2.1.1.359</ecNumber>
    </recommendedName>
    <alternativeName>
        <fullName evidence="13">SET domain-containing protein 2</fullName>
    </alternativeName>
</protein>